<dbReference type="STRING" id="471704.A0A151J777"/>
<dbReference type="Proteomes" id="UP000078492">
    <property type="component" value="Unassembled WGS sequence"/>
</dbReference>
<protein>
    <submittedName>
        <fullName evidence="1">Uncharacterized protein</fullName>
    </submittedName>
</protein>
<evidence type="ECO:0000313" key="1">
    <source>
        <dbReference type="EMBL" id="KYN19415.1"/>
    </source>
</evidence>
<name>A0A151J777_9HYME</name>
<organism evidence="1 2">
    <name type="scientific">Trachymyrmex cornetzi</name>
    <dbReference type="NCBI Taxonomy" id="471704"/>
    <lineage>
        <taxon>Eukaryota</taxon>
        <taxon>Metazoa</taxon>
        <taxon>Ecdysozoa</taxon>
        <taxon>Arthropoda</taxon>
        <taxon>Hexapoda</taxon>
        <taxon>Insecta</taxon>
        <taxon>Pterygota</taxon>
        <taxon>Neoptera</taxon>
        <taxon>Endopterygota</taxon>
        <taxon>Hymenoptera</taxon>
        <taxon>Apocrita</taxon>
        <taxon>Aculeata</taxon>
        <taxon>Formicoidea</taxon>
        <taxon>Formicidae</taxon>
        <taxon>Myrmicinae</taxon>
        <taxon>Trachymyrmex</taxon>
    </lineage>
</organism>
<dbReference type="AlphaFoldDB" id="A0A151J777"/>
<keyword evidence="2" id="KW-1185">Reference proteome</keyword>
<reference evidence="1 2" key="1">
    <citation type="submission" date="2015-09" db="EMBL/GenBank/DDBJ databases">
        <title>Trachymyrmex cornetzi WGS genome.</title>
        <authorList>
            <person name="Nygaard S."/>
            <person name="Hu H."/>
            <person name="Boomsma J."/>
            <person name="Zhang G."/>
        </authorList>
    </citation>
    <scope>NUCLEOTIDE SEQUENCE [LARGE SCALE GENOMIC DNA]</scope>
    <source>
        <strain evidence="1">Tcor2-1</strain>
        <tissue evidence="1">Whole body</tissue>
    </source>
</reference>
<evidence type="ECO:0000313" key="2">
    <source>
        <dbReference type="Proteomes" id="UP000078492"/>
    </source>
</evidence>
<sequence length="140" mass="15994">RTKCCHSWQPQVQTQKIVVQKIQEPTVSTVQSAQTKQSPVGRRYYQYQFADRQDGRSLILVAPQKEQDKVEKSPTEDVKKLDETKAATQTQFMVLPTESSDVTQIYVLVKINKQGQIQLLDNDGSIGRNYIESGRHENLT</sequence>
<feature type="non-terminal residue" evidence="1">
    <location>
        <position position="1"/>
    </location>
</feature>
<accession>A0A151J777</accession>
<proteinExistence type="predicted"/>
<dbReference type="EMBL" id="KQ979710">
    <property type="protein sequence ID" value="KYN19415.1"/>
    <property type="molecule type" value="Genomic_DNA"/>
</dbReference>
<gene>
    <name evidence="1" type="ORF">ALC57_08255</name>
</gene>